<dbReference type="Gene3D" id="3.40.190.150">
    <property type="entry name" value="Bordetella uptake gene, domain 1"/>
    <property type="match status" value="1"/>
</dbReference>
<protein>
    <submittedName>
        <fullName evidence="3">Tripartite tricarboxylate transporter substrate binding protein</fullName>
    </submittedName>
</protein>
<dbReference type="InterPro" id="IPR005064">
    <property type="entry name" value="BUG"/>
</dbReference>
<dbReference type="RefSeq" id="WP_243309780.1">
    <property type="nucleotide sequence ID" value="NZ_JALGBI010000004.1"/>
</dbReference>
<comment type="similarity">
    <text evidence="1">Belongs to the UPF0065 (bug) family.</text>
</comment>
<dbReference type="CDD" id="cd13578">
    <property type="entry name" value="PBP2_Bug27"/>
    <property type="match status" value="1"/>
</dbReference>
<dbReference type="EMBL" id="JALGBI010000004">
    <property type="protein sequence ID" value="MCJ0766182.1"/>
    <property type="molecule type" value="Genomic_DNA"/>
</dbReference>
<dbReference type="AlphaFoldDB" id="A0A9X1VZ83"/>
<feature type="chain" id="PRO_5040886930" evidence="2">
    <location>
        <begin position="21"/>
        <end position="323"/>
    </location>
</feature>
<evidence type="ECO:0000313" key="4">
    <source>
        <dbReference type="Proteomes" id="UP001139447"/>
    </source>
</evidence>
<keyword evidence="2" id="KW-0732">Signal</keyword>
<name>A0A9X1VZ83_9BURK</name>
<organism evidence="3 4">
    <name type="scientific">Variovorax terrae</name>
    <dbReference type="NCBI Taxonomy" id="2923278"/>
    <lineage>
        <taxon>Bacteria</taxon>
        <taxon>Pseudomonadati</taxon>
        <taxon>Pseudomonadota</taxon>
        <taxon>Betaproteobacteria</taxon>
        <taxon>Burkholderiales</taxon>
        <taxon>Comamonadaceae</taxon>
        <taxon>Variovorax</taxon>
    </lineage>
</organism>
<dbReference type="Proteomes" id="UP001139447">
    <property type="component" value="Unassembled WGS sequence"/>
</dbReference>
<dbReference type="Pfam" id="PF03401">
    <property type="entry name" value="TctC"/>
    <property type="match status" value="1"/>
</dbReference>
<dbReference type="InterPro" id="IPR042100">
    <property type="entry name" value="Bug_dom1"/>
</dbReference>
<dbReference type="PIRSF" id="PIRSF017082">
    <property type="entry name" value="YflP"/>
    <property type="match status" value="1"/>
</dbReference>
<dbReference type="SUPFAM" id="SSF53850">
    <property type="entry name" value="Periplasmic binding protein-like II"/>
    <property type="match status" value="1"/>
</dbReference>
<evidence type="ECO:0000256" key="1">
    <source>
        <dbReference type="ARBA" id="ARBA00006987"/>
    </source>
</evidence>
<keyword evidence="4" id="KW-1185">Reference proteome</keyword>
<evidence type="ECO:0000313" key="3">
    <source>
        <dbReference type="EMBL" id="MCJ0766182.1"/>
    </source>
</evidence>
<feature type="signal peptide" evidence="2">
    <location>
        <begin position="1"/>
        <end position="20"/>
    </location>
</feature>
<dbReference type="PANTHER" id="PTHR42928:SF5">
    <property type="entry name" value="BLR1237 PROTEIN"/>
    <property type="match status" value="1"/>
</dbReference>
<reference evidence="3" key="1">
    <citation type="submission" date="2022-03" db="EMBL/GenBank/DDBJ databases">
        <authorList>
            <person name="Woo C.Y."/>
        </authorList>
    </citation>
    <scope>NUCLEOTIDE SEQUENCE</scope>
    <source>
        <strain evidence="3">CYS-02</strain>
    </source>
</reference>
<comment type="caution">
    <text evidence="3">The sequence shown here is derived from an EMBL/GenBank/DDBJ whole genome shotgun (WGS) entry which is preliminary data.</text>
</comment>
<gene>
    <name evidence="3" type="ORF">MMF98_23485</name>
</gene>
<dbReference type="PANTHER" id="PTHR42928">
    <property type="entry name" value="TRICARBOXYLATE-BINDING PROTEIN"/>
    <property type="match status" value="1"/>
</dbReference>
<dbReference type="Gene3D" id="3.40.190.10">
    <property type="entry name" value="Periplasmic binding protein-like II"/>
    <property type="match status" value="1"/>
</dbReference>
<sequence>MQRRSLIALGVLAATRLAGAQTSAFPDRPIRWIVGYPAGGGSDFVARSLAVPLGESLKQPLVIDNRAGAATIVAASAAKAAPADGYTIFSADLGTLVYNPLLYKKLPYDPIGDFAFIGFTVRYQFCLVCNPAFPAKNLNEVIAQAKGAGRKLDYASPGVGSTHHLTMEMFAQRARIEMVHTPYKGAAPALQDVMAGTVPLMMCDIATCLQMVKAGKLRPIAVASPGRSPLLPDVPTFEEAGVSGIDTNSWSALVAPKGTPAPVIARLTQELKAALGQPDTQRRLMDFGVEPFFGTPAEVLSMAKTDSQRWSTVVKHLNISLEY</sequence>
<evidence type="ECO:0000256" key="2">
    <source>
        <dbReference type="SAM" id="SignalP"/>
    </source>
</evidence>
<accession>A0A9X1VZ83</accession>
<proteinExistence type="inferred from homology"/>